<dbReference type="Pfam" id="PF14486">
    <property type="entry name" value="DUF4432"/>
    <property type="match status" value="1"/>
</dbReference>
<dbReference type="EMBL" id="JBHSEP010000005">
    <property type="protein sequence ID" value="MFC4598454.1"/>
    <property type="molecule type" value="Genomic_DNA"/>
</dbReference>
<protein>
    <submittedName>
        <fullName evidence="1">Aldose 1-epimerase family protein</fullName>
    </submittedName>
</protein>
<dbReference type="Proteomes" id="UP001596028">
    <property type="component" value="Unassembled WGS sequence"/>
</dbReference>
<organism evidence="1 2">
    <name type="scientific">Cohnella hongkongensis</name>
    <dbReference type="NCBI Taxonomy" id="178337"/>
    <lineage>
        <taxon>Bacteria</taxon>
        <taxon>Bacillati</taxon>
        <taxon>Bacillota</taxon>
        <taxon>Bacilli</taxon>
        <taxon>Bacillales</taxon>
        <taxon>Paenibacillaceae</taxon>
        <taxon>Cohnella</taxon>
    </lineage>
</organism>
<dbReference type="InterPro" id="IPR014718">
    <property type="entry name" value="GH-type_carb-bd"/>
</dbReference>
<gene>
    <name evidence="1" type="ORF">ACFO3S_09440</name>
</gene>
<dbReference type="Gene3D" id="2.70.98.10">
    <property type="match status" value="1"/>
</dbReference>
<name>A0ABV9FEE8_9BACL</name>
<proteinExistence type="predicted"/>
<comment type="caution">
    <text evidence="1">The sequence shown here is derived from an EMBL/GenBank/DDBJ whole genome shotgun (WGS) entry which is preliminary data.</text>
</comment>
<dbReference type="CDD" id="cd09023">
    <property type="entry name" value="Aldose_epim_Ec_c4013"/>
    <property type="match status" value="1"/>
</dbReference>
<accession>A0ABV9FEE8</accession>
<reference evidence="2" key="1">
    <citation type="journal article" date="2019" name="Int. J. Syst. Evol. Microbiol.">
        <title>The Global Catalogue of Microorganisms (GCM) 10K type strain sequencing project: providing services to taxonomists for standard genome sequencing and annotation.</title>
        <authorList>
            <consortium name="The Broad Institute Genomics Platform"/>
            <consortium name="The Broad Institute Genome Sequencing Center for Infectious Disease"/>
            <person name="Wu L."/>
            <person name="Ma J."/>
        </authorList>
    </citation>
    <scope>NUCLEOTIDE SEQUENCE [LARGE SCALE GENOMIC DNA]</scope>
    <source>
        <strain evidence="2">CCUG 49571</strain>
    </source>
</reference>
<sequence length="348" mass="38372">MRLYGRRWTRREIEARLGSVAQIGGVRRLMLTEGKEAGTELIEVRTGAGLSLEIVPSKGMDVSQARLWGTPISWQAPGGDAHPAYYEPQGTGWLRTASGGLLMTCGLTHVGPPSQDETGSYGLHGRAHHTPARSVGIREEWVGDELHWSVFGVVEETAIFGSKLRLTRELSGKLGDNRIEIRDRVENFGFRPAEHMMLYHFNFGFPLLGERTEIRLPEAERKIRAGGSAPMDSCTSWEAPDPDAEETVFYHTLMREGIGEDGMAEARIVQPDFPAAAGSRATEVVLRWSADTLPLLVQWRMPGAGEHVLGLEPSNCRVEGREAERLRGGPLVLAPGQSVDYRLELNVV</sequence>
<dbReference type="RefSeq" id="WP_378094720.1">
    <property type="nucleotide sequence ID" value="NZ_JBHSEP010000005.1"/>
</dbReference>
<dbReference type="InterPro" id="IPR027839">
    <property type="entry name" value="DUF4432"/>
</dbReference>
<evidence type="ECO:0000313" key="2">
    <source>
        <dbReference type="Proteomes" id="UP001596028"/>
    </source>
</evidence>
<evidence type="ECO:0000313" key="1">
    <source>
        <dbReference type="EMBL" id="MFC4598454.1"/>
    </source>
</evidence>
<keyword evidence="2" id="KW-1185">Reference proteome</keyword>